<evidence type="ECO:0000313" key="3">
    <source>
        <dbReference type="Proteomes" id="UP000091820"/>
    </source>
</evidence>
<accession>A0A1A9W4T6</accession>
<reference evidence="2" key="2">
    <citation type="submission" date="2020-05" db="UniProtKB">
        <authorList>
            <consortium name="EnsemblMetazoa"/>
        </authorList>
    </citation>
    <scope>IDENTIFICATION</scope>
    <source>
        <strain evidence="2">IAEA</strain>
    </source>
</reference>
<dbReference type="Proteomes" id="UP000091820">
    <property type="component" value="Unassembled WGS sequence"/>
</dbReference>
<dbReference type="AlphaFoldDB" id="A0A1A9W4T6"/>
<feature type="transmembrane region" description="Helical" evidence="1">
    <location>
        <begin position="162"/>
        <end position="182"/>
    </location>
</feature>
<feature type="transmembrane region" description="Helical" evidence="1">
    <location>
        <begin position="106"/>
        <end position="126"/>
    </location>
</feature>
<keyword evidence="1" id="KW-1133">Transmembrane helix</keyword>
<reference evidence="3" key="1">
    <citation type="submission" date="2014-03" db="EMBL/GenBank/DDBJ databases">
        <authorList>
            <person name="Aksoy S."/>
            <person name="Warren W."/>
            <person name="Wilson R.K."/>
        </authorList>
    </citation>
    <scope>NUCLEOTIDE SEQUENCE [LARGE SCALE GENOMIC DNA]</scope>
    <source>
        <strain evidence="3">IAEA</strain>
    </source>
</reference>
<protein>
    <submittedName>
        <fullName evidence="2">Uncharacterized protein</fullName>
    </submittedName>
</protein>
<name>A0A1A9W4T6_9MUSC</name>
<keyword evidence="1" id="KW-0472">Membrane</keyword>
<organism evidence="2 3">
    <name type="scientific">Glossina brevipalpis</name>
    <dbReference type="NCBI Taxonomy" id="37001"/>
    <lineage>
        <taxon>Eukaryota</taxon>
        <taxon>Metazoa</taxon>
        <taxon>Ecdysozoa</taxon>
        <taxon>Arthropoda</taxon>
        <taxon>Hexapoda</taxon>
        <taxon>Insecta</taxon>
        <taxon>Pterygota</taxon>
        <taxon>Neoptera</taxon>
        <taxon>Endopterygota</taxon>
        <taxon>Diptera</taxon>
        <taxon>Brachycera</taxon>
        <taxon>Muscomorpha</taxon>
        <taxon>Hippoboscoidea</taxon>
        <taxon>Glossinidae</taxon>
        <taxon>Glossina</taxon>
    </lineage>
</organism>
<dbReference type="VEuPathDB" id="VectorBase:GBRI006349"/>
<evidence type="ECO:0000313" key="2">
    <source>
        <dbReference type="EnsemblMetazoa" id="GBRI006349-PA"/>
    </source>
</evidence>
<dbReference type="EnsemblMetazoa" id="GBRI006349-RA">
    <property type="protein sequence ID" value="GBRI006349-PA"/>
    <property type="gene ID" value="GBRI006349"/>
</dbReference>
<keyword evidence="1" id="KW-0812">Transmembrane</keyword>
<sequence length="191" mass="19811">MVAVDYLGSNSLDAGLGVAGNCFLLLSIGIEGFGVTNTVLLGRGFRLGEGDEARNGLGTFVVGLDFRDGAAVFCFTKSIWLVGRCGLAGAGEERDGCDSFVTGGRYWLSGFAGFETFVFPWLIDFAGSFGTTVVGLCVFLTALNGLPVFFCVGGVYLPVTGVGFFVEVVIALNGVAVVCTLANDAFGGKYS</sequence>
<evidence type="ECO:0000256" key="1">
    <source>
        <dbReference type="SAM" id="Phobius"/>
    </source>
</evidence>
<feature type="transmembrane region" description="Helical" evidence="1">
    <location>
        <begin position="133"/>
        <end position="156"/>
    </location>
</feature>
<keyword evidence="3" id="KW-1185">Reference proteome</keyword>
<proteinExistence type="predicted"/>